<keyword evidence="3 7" id="KW-1133">Transmembrane helix</keyword>
<keyword evidence="4 7" id="KW-0472">Membrane</keyword>
<feature type="compositionally biased region" description="Polar residues" evidence="8">
    <location>
        <begin position="605"/>
        <end position="619"/>
    </location>
</feature>
<evidence type="ECO:0000256" key="6">
    <source>
        <dbReference type="ARBA" id="ARBA00047790"/>
    </source>
</evidence>
<evidence type="ECO:0000256" key="3">
    <source>
        <dbReference type="ARBA" id="ARBA00022989"/>
    </source>
</evidence>
<feature type="transmembrane region" description="Helical" evidence="7">
    <location>
        <begin position="150"/>
        <end position="174"/>
    </location>
</feature>
<dbReference type="Pfam" id="PF01529">
    <property type="entry name" value="DHHC"/>
    <property type="match status" value="1"/>
</dbReference>
<organism evidence="10">
    <name type="scientific">Schistocephalus solidus</name>
    <name type="common">Tapeworm</name>
    <dbReference type="NCBI Taxonomy" id="70667"/>
    <lineage>
        <taxon>Eukaryota</taxon>
        <taxon>Metazoa</taxon>
        <taxon>Spiralia</taxon>
        <taxon>Lophotrochozoa</taxon>
        <taxon>Platyhelminthes</taxon>
        <taxon>Cestoda</taxon>
        <taxon>Eucestoda</taxon>
        <taxon>Diphyllobothriidea</taxon>
        <taxon>Diphyllobothriidae</taxon>
        <taxon>Schistocephalus</taxon>
    </lineage>
</organism>
<evidence type="ECO:0000259" key="9">
    <source>
        <dbReference type="Pfam" id="PF01529"/>
    </source>
</evidence>
<accession>A0A0X3NJ23</accession>
<dbReference type="AlphaFoldDB" id="A0A0X3NJ23"/>
<dbReference type="PANTHER" id="PTHR12349">
    <property type="entry name" value="ANKYRIN REPEAT AND LEM DOMAIN-CONTAINING PROTEIN 2"/>
    <property type="match status" value="1"/>
</dbReference>
<feature type="compositionally biased region" description="Basic and acidic residues" evidence="8">
    <location>
        <begin position="649"/>
        <end position="662"/>
    </location>
</feature>
<feature type="compositionally biased region" description="Polar residues" evidence="8">
    <location>
        <begin position="334"/>
        <end position="343"/>
    </location>
</feature>
<proteinExistence type="inferred from homology"/>
<keyword evidence="7" id="KW-0012">Acyltransferase</keyword>
<comment type="subcellular location">
    <subcellularLocation>
        <location evidence="1">Membrane</location>
        <topology evidence="1">Multi-pass membrane protein</topology>
    </subcellularLocation>
</comment>
<dbReference type="EC" id="2.3.1.225" evidence="7"/>
<protein>
    <recommendedName>
        <fullName evidence="7">Palmitoyltransferase</fullName>
        <ecNumber evidence="7">2.3.1.225</ecNumber>
    </recommendedName>
</protein>
<dbReference type="PANTHER" id="PTHR12349:SF2">
    <property type="entry name" value="PALMITOYLTRANSFERASE ZDHHC8"/>
    <property type="match status" value="1"/>
</dbReference>
<comment type="catalytic activity">
    <reaction evidence="6">
        <text>L-cysteinyl-[protein] + hexadecanoyl-CoA = S-hexadecanoyl-L-cysteinyl-[protein] + CoA</text>
        <dbReference type="Rhea" id="RHEA:36683"/>
        <dbReference type="Rhea" id="RHEA-COMP:10131"/>
        <dbReference type="Rhea" id="RHEA-COMP:11032"/>
        <dbReference type="ChEBI" id="CHEBI:29950"/>
        <dbReference type="ChEBI" id="CHEBI:57287"/>
        <dbReference type="ChEBI" id="CHEBI:57379"/>
        <dbReference type="ChEBI" id="CHEBI:74151"/>
        <dbReference type="EC" id="2.3.1.225"/>
    </reaction>
    <physiologicalReaction direction="left-to-right" evidence="6">
        <dbReference type="Rhea" id="RHEA:36684"/>
    </physiologicalReaction>
</comment>
<feature type="region of interest" description="Disordered" evidence="8">
    <location>
        <begin position="309"/>
        <end position="343"/>
    </location>
</feature>
<feature type="region of interest" description="Disordered" evidence="8">
    <location>
        <begin position="398"/>
        <end position="430"/>
    </location>
</feature>
<comment type="similarity">
    <text evidence="5">Belongs to the DHHC palmitoyltransferase family. ERF2/ZDHHC9 subfamily.</text>
</comment>
<comment type="domain">
    <text evidence="7">The DHHC domain is required for palmitoyltransferase activity.</text>
</comment>
<feature type="compositionally biased region" description="Polar residues" evidence="8">
    <location>
        <begin position="398"/>
        <end position="409"/>
    </location>
</feature>
<evidence type="ECO:0000256" key="7">
    <source>
        <dbReference type="RuleBase" id="RU079119"/>
    </source>
</evidence>
<evidence type="ECO:0000256" key="2">
    <source>
        <dbReference type="ARBA" id="ARBA00022692"/>
    </source>
</evidence>
<dbReference type="EMBL" id="GEEE01023256">
    <property type="protein sequence ID" value="JAP39969.1"/>
    <property type="molecule type" value="Transcribed_RNA"/>
</dbReference>
<sequence length="816" mass="88992">MGCHAFCSRNVGPAVIAWFLLIAISAVYLAFVCWEFSCAHNYAIFISQSILLFHVVVNFTRATFMDPGYLPKGIPGEKQLASEKASSPRPLMYKSVQINGVTTRLKWCVTCELYRLPRCSHCSICKHCIDTFDHHCPWVNNCIGKRNYRFFFLFLLSLTAHMIMTFAVTLIFVLERRDSLLTTEGIIANVILILVGLLFIPVVGLTGFHIYLVSNGLTTNEQVTSKYGNARSPFDQGCCTNLLHVTCKPLGPKLIRTPVTGAAMQMNLHWQYEAAKSKSRKAGRQHAVAISSHNGTMLAVDGLSVELLSKSGRSSPNPGSRVTSRSGKTEGDVSPSTPLFVSQLPSGEALTNQTNENTLNPSSQLIVSSYQESPSVSVLMSDPTDSFRHSELKRASTTLKSTASDTVGSFLSKRSDPLPSERSKYLPGAEIKQNSVPSLALCQLPHTPESDRSVAANAAAVTGGGVPASSTASKNHYPISMPVTTAQSSISRPPQPSRSEDSTTVRNYCEDSVPLYACEHSALPRSAHFVGSLEPPKFTPQQNLLAHDGGHTKPLNDSTSVLPNSKQAPCLYSKDLSVASQYSYTQEFKLPPVAPPIPPHGPRRSQIQYNTSSARSNGKYTRKDCRELLSGRQSQHDVPSVPYMTPSKESYRVRVSEADDSSRQSNSRNAHTDRLRPASGQKTSHQHHLPPTDPAQLPVPPGLQKNNANNCALVPVSQTSSVSSAGNRLLLMPSSARLSKERKQEYPLKQSNHLSSGSVQPPTSTYFNSYLQSQPCCNHAQPPLPQVVPGHFRGTEAPHNIISSQESPDGTFEISV</sequence>
<keyword evidence="7" id="KW-0808">Transferase</keyword>
<feature type="domain" description="Palmitoyltransferase DHHC" evidence="9">
    <location>
        <begin position="103"/>
        <end position="225"/>
    </location>
</feature>
<feature type="compositionally biased region" description="Pro residues" evidence="8">
    <location>
        <begin position="691"/>
        <end position="701"/>
    </location>
</feature>
<keyword evidence="2 7" id="KW-0812">Transmembrane</keyword>
<feature type="compositionally biased region" description="Basic and acidic residues" evidence="8">
    <location>
        <begin position="413"/>
        <end position="424"/>
    </location>
</feature>
<feature type="region of interest" description="Disordered" evidence="8">
    <location>
        <begin position="592"/>
        <end position="708"/>
    </location>
</feature>
<dbReference type="PROSITE" id="PS50216">
    <property type="entry name" value="DHHC"/>
    <property type="match status" value="1"/>
</dbReference>
<feature type="region of interest" description="Disordered" evidence="8">
    <location>
        <begin position="484"/>
        <end position="504"/>
    </location>
</feature>
<dbReference type="GO" id="GO:0019706">
    <property type="term" value="F:protein-cysteine S-palmitoyltransferase activity"/>
    <property type="evidence" value="ECO:0007669"/>
    <property type="project" value="UniProtKB-EC"/>
</dbReference>
<reference evidence="10" key="1">
    <citation type="submission" date="2016-01" db="EMBL/GenBank/DDBJ databases">
        <title>Reference transcriptome for the parasite Schistocephalus solidus: insights into the molecular evolution of parasitism.</title>
        <authorList>
            <person name="Hebert F.O."/>
            <person name="Grambauer S."/>
            <person name="Barber I."/>
            <person name="Landry C.R."/>
            <person name="Aubin-Horth N."/>
        </authorList>
    </citation>
    <scope>NUCLEOTIDE SEQUENCE</scope>
</reference>
<evidence type="ECO:0000256" key="4">
    <source>
        <dbReference type="ARBA" id="ARBA00023136"/>
    </source>
</evidence>
<evidence type="ECO:0000256" key="1">
    <source>
        <dbReference type="ARBA" id="ARBA00004141"/>
    </source>
</evidence>
<name>A0A0X3NJ23_SCHSO</name>
<feature type="compositionally biased region" description="Polar residues" evidence="8">
    <location>
        <begin position="311"/>
        <end position="326"/>
    </location>
</feature>
<feature type="transmembrane region" description="Helical" evidence="7">
    <location>
        <begin position="186"/>
        <end position="212"/>
    </location>
</feature>
<gene>
    <name evidence="10" type="ORF">TR96136</name>
</gene>
<feature type="transmembrane region" description="Helical" evidence="7">
    <location>
        <begin position="41"/>
        <end position="60"/>
    </location>
</feature>
<evidence type="ECO:0000256" key="5">
    <source>
        <dbReference type="ARBA" id="ARBA00023463"/>
    </source>
</evidence>
<evidence type="ECO:0000256" key="8">
    <source>
        <dbReference type="SAM" id="MobiDB-lite"/>
    </source>
</evidence>
<feature type="transmembrane region" description="Helical" evidence="7">
    <location>
        <begin position="15"/>
        <end position="34"/>
    </location>
</feature>
<dbReference type="GO" id="GO:0016020">
    <property type="term" value="C:membrane"/>
    <property type="evidence" value="ECO:0007669"/>
    <property type="project" value="UniProtKB-SubCell"/>
</dbReference>
<evidence type="ECO:0000313" key="10">
    <source>
        <dbReference type="EMBL" id="JAP39969.1"/>
    </source>
</evidence>
<dbReference type="InterPro" id="IPR001594">
    <property type="entry name" value="Palmitoyltrfase_DHHC"/>
</dbReference>